<comment type="caution">
    <text evidence="2">The sequence shown here is derived from an EMBL/GenBank/DDBJ whole genome shotgun (WGS) entry which is preliminary data.</text>
</comment>
<evidence type="ECO:0000313" key="3">
    <source>
        <dbReference type="Proteomes" id="UP000255036"/>
    </source>
</evidence>
<evidence type="ECO:0000313" key="2">
    <source>
        <dbReference type="EMBL" id="RDU24312.1"/>
    </source>
</evidence>
<dbReference type="AlphaFoldDB" id="A0A371AXR0"/>
<protein>
    <submittedName>
        <fullName evidence="2">Uncharacterized protein</fullName>
    </submittedName>
</protein>
<feature type="compositionally biased region" description="Polar residues" evidence="1">
    <location>
        <begin position="7"/>
        <end position="26"/>
    </location>
</feature>
<accession>A0A371AXR0</accession>
<sequence>MRIYRSDQYNSHYNYQNTKNKTDEVNSVEQKNCINNFDSKQEQEKSPERSYLEMNPRIIEYKSNDMERAISEMKRDEVLQQYNYFISSTGVSVGKLKENTLSMENFDL</sequence>
<gene>
    <name evidence="2" type="ORF">DWV06_04880</name>
</gene>
<keyword evidence="3" id="KW-1185">Reference proteome</keyword>
<organism evidence="2 3">
    <name type="scientific">Anaerosacchariphilus polymeriproducens</name>
    <dbReference type="NCBI Taxonomy" id="1812858"/>
    <lineage>
        <taxon>Bacteria</taxon>
        <taxon>Bacillati</taxon>
        <taxon>Bacillota</taxon>
        <taxon>Clostridia</taxon>
        <taxon>Lachnospirales</taxon>
        <taxon>Lachnospiraceae</taxon>
        <taxon>Anaerosacchariphilus</taxon>
    </lineage>
</organism>
<reference evidence="2 3" key="1">
    <citation type="submission" date="2018-07" db="EMBL/GenBank/DDBJ databases">
        <title>Anaerosacharophilus polymeroproducens gen. nov. sp. nov., an anaerobic bacterium isolated from salt field.</title>
        <authorList>
            <person name="Kim W."/>
            <person name="Yang S.-H."/>
            <person name="Oh J."/>
            <person name="Lee J.-H."/>
            <person name="Kwon K.K."/>
        </authorList>
    </citation>
    <scope>NUCLEOTIDE SEQUENCE [LARGE SCALE GENOMIC DNA]</scope>
    <source>
        <strain evidence="2 3">MCWD5</strain>
    </source>
</reference>
<dbReference type="RefSeq" id="WP_115481056.1">
    <property type="nucleotide sequence ID" value="NZ_QRCT01000013.1"/>
</dbReference>
<feature type="region of interest" description="Disordered" evidence="1">
    <location>
        <begin position="1"/>
        <end position="26"/>
    </location>
</feature>
<name>A0A371AXR0_9FIRM</name>
<dbReference type="OrthoDB" id="2003781at2"/>
<proteinExistence type="predicted"/>
<dbReference type="Proteomes" id="UP000255036">
    <property type="component" value="Unassembled WGS sequence"/>
</dbReference>
<evidence type="ECO:0000256" key="1">
    <source>
        <dbReference type="SAM" id="MobiDB-lite"/>
    </source>
</evidence>
<dbReference type="EMBL" id="QRCT01000013">
    <property type="protein sequence ID" value="RDU24312.1"/>
    <property type="molecule type" value="Genomic_DNA"/>
</dbReference>